<dbReference type="Proteomes" id="UP000231990">
    <property type="component" value="Unassembled WGS sequence"/>
</dbReference>
<proteinExistence type="predicted"/>
<dbReference type="SUPFAM" id="SSF53474">
    <property type="entry name" value="alpha/beta-Hydrolases"/>
    <property type="match status" value="1"/>
</dbReference>
<dbReference type="GO" id="GO:0016020">
    <property type="term" value="C:membrane"/>
    <property type="evidence" value="ECO:0007669"/>
    <property type="project" value="TreeGrafter"/>
</dbReference>
<accession>A0A2M9ZQK8</accession>
<protein>
    <submittedName>
        <fullName evidence="3">Alpha/beta hydrolase</fullName>
    </submittedName>
</protein>
<sequence length="311" mass="35584">MRNRKLFNRLYFFIIFLFFVSSCAETLYKVGIEYEREKAGLERKVIQDSGWNWAYLEGGPDSGEKILMVHGFGGDKDNWVRLSKHLTNKYHIISVDLPGFGENIKNKEVTYRIQDQCERLDSFVQKIGWSKFHIVGNSMGGAISGTYSSIYPQKIQSLALFDSSGIRTPEKSELTKSLDNGRNNLVVNSPQEFDQLMAFVFVEPPAIPFLLKPFFVNRAVQAAEFNRKVFSEIRSSYPLQDSMPKIQARTLILWGDTDRVIHVSGAEVLRKGIKNSEKVILEKMGHVPMLERPEEVAQVYDRFLSSSHKSN</sequence>
<comment type="caution">
    <text evidence="3">The sequence shown here is derived from an EMBL/GenBank/DDBJ whole genome shotgun (WGS) entry which is preliminary data.</text>
</comment>
<dbReference type="EMBL" id="NPDZ01000002">
    <property type="protein sequence ID" value="PJZ74377.1"/>
    <property type="molecule type" value="Genomic_DNA"/>
</dbReference>
<dbReference type="InterPro" id="IPR000073">
    <property type="entry name" value="AB_hydrolase_1"/>
</dbReference>
<dbReference type="Proteomes" id="UP000231962">
    <property type="component" value="Unassembled WGS sequence"/>
</dbReference>
<evidence type="ECO:0000313" key="5">
    <source>
        <dbReference type="Proteomes" id="UP000231990"/>
    </source>
</evidence>
<dbReference type="AlphaFoldDB" id="A0A2M9ZQK8"/>
<feature type="domain" description="AB hydrolase-1" evidence="1">
    <location>
        <begin position="66"/>
        <end position="170"/>
    </location>
</feature>
<keyword evidence="3" id="KW-0378">Hydrolase</keyword>
<organism evidence="3 5">
    <name type="scientific">Leptospira perolatii</name>
    <dbReference type="NCBI Taxonomy" id="2023191"/>
    <lineage>
        <taxon>Bacteria</taxon>
        <taxon>Pseudomonadati</taxon>
        <taxon>Spirochaetota</taxon>
        <taxon>Spirochaetia</taxon>
        <taxon>Leptospirales</taxon>
        <taxon>Leptospiraceae</taxon>
        <taxon>Leptospira</taxon>
    </lineage>
</organism>
<dbReference type="RefSeq" id="WP_100713109.1">
    <property type="nucleotide sequence ID" value="NZ_NPDY01000003.1"/>
</dbReference>
<dbReference type="GO" id="GO:0047372">
    <property type="term" value="F:monoacylglycerol lipase activity"/>
    <property type="evidence" value="ECO:0007669"/>
    <property type="project" value="TreeGrafter"/>
</dbReference>
<name>A0A2M9ZQK8_9LEPT</name>
<dbReference type="PRINTS" id="PR00111">
    <property type="entry name" value="ABHYDROLASE"/>
</dbReference>
<dbReference type="InterPro" id="IPR029058">
    <property type="entry name" value="AB_hydrolase_fold"/>
</dbReference>
<evidence type="ECO:0000313" key="4">
    <source>
        <dbReference type="Proteomes" id="UP000231962"/>
    </source>
</evidence>
<dbReference type="PANTHER" id="PTHR43798:SF5">
    <property type="entry name" value="MONOACYLGLYCEROL LIPASE ABHD6"/>
    <property type="match status" value="1"/>
</dbReference>
<reference evidence="4 5" key="1">
    <citation type="submission" date="2017-07" db="EMBL/GenBank/DDBJ databases">
        <title>Leptospira spp. isolated from tropical soils.</title>
        <authorList>
            <person name="Thibeaux R."/>
            <person name="Iraola G."/>
            <person name="Ferres I."/>
            <person name="Bierque E."/>
            <person name="Girault D."/>
            <person name="Soupe-Gilbert M.-E."/>
            <person name="Picardeau M."/>
            <person name="Goarant C."/>
        </authorList>
    </citation>
    <scope>NUCLEOTIDE SEQUENCE [LARGE SCALE GENOMIC DNA]</scope>
    <source>
        <strain evidence="3 5">FH1-B-B1</strain>
        <strain evidence="2 4">FH1-B-C1</strain>
    </source>
</reference>
<gene>
    <name evidence="2" type="ORF">CH360_06020</name>
    <name evidence="3" type="ORF">CH373_05600</name>
</gene>
<dbReference type="Pfam" id="PF00561">
    <property type="entry name" value="Abhydrolase_1"/>
    <property type="match status" value="1"/>
</dbReference>
<keyword evidence="4" id="KW-1185">Reference proteome</keyword>
<dbReference type="OrthoDB" id="252464at2"/>
<dbReference type="InterPro" id="IPR050266">
    <property type="entry name" value="AB_hydrolase_sf"/>
</dbReference>
<dbReference type="Gene3D" id="3.40.50.1820">
    <property type="entry name" value="alpha/beta hydrolase"/>
    <property type="match status" value="1"/>
</dbReference>
<dbReference type="PROSITE" id="PS51257">
    <property type="entry name" value="PROKAR_LIPOPROTEIN"/>
    <property type="match status" value="1"/>
</dbReference>
<evidence type="ECO:0000259" key="1">
    <source>
        <dbReference type="Pfam" id="PF00561"/>
    </source>
</evidence>
<dbReference type="GO" id="GO:0046464">
    <property type="term" value="P:acylglycerol catabolic process"/>
    <property type="evidence" value="ECO:0007669"/>
    <property type="project" value="TreeGrafter"/>
</dbReference>
<dbReference type="PANTHER" id="PTHR43798">
    <property type="entry name" value="MONOACYLGLYCEROL LIPASE"/>
    <property type="match status" value="1"/>
</dbReference>
<evidence type="ECO:0000313" key="3">
    <source>
        <dbReference type="EMBL" id="PJZ74377.1"/>
    </source>
</evidence>
<evidence type="ECO:0000313" key="2">
    <source>
        <dbReference type="EMBL" id="PJZ70541.1"/>
    </source>
</evidence>
<dbReference type="EMBL" id="NPDY01000003">
    <property type="protein sequence ID" value="PJZ70541.1"/>
    <property type="molecule type" value="Genomic_DNA"/>
</dbReference>